<keyword evidence="2" id="KW-0472">Membrane</keyword>
<dbReference type="EMBL" id="MU858177">
    <property type="protein sequence ID" value="KAK4210342.1"/>
    <property type="molecule type" value="Genomic_DNA"/>
</dbReference>
<feature type="transmembrane region" description="Helical" evidence="2">
    <location>
        <begin position="112"/>
        <end position="131"/>
    </location>
</feature>
<feature type="compositionally biased region" description="Low complexity" evidence="1">
    <location>
        <begin position="1"/>
        <end position="16"/>
    </location>
</feature>
<evidence type="ECO:0000256" key="1">
    <source>
        <dbReference type="SAM" id="MobiDB-lite"/>
    </source>
</evidence>
<dbReference type="AlphaFoldDB" id="A0AAN6Y6I8"/>
<dbReference type="Proteomes" id="UP001301769">
    <property type="component" value="Unassembled WGS sequence"/>
</dbReference>
<reference evidence="3" key="2">
    <citation type="submission" date="2023-05" db="EMBL/GenBank/DDBJ databases">
        <authorList>
            <consortium name="Lawrence Berkeley National Laboratory"/>
            <person name="Steindorff A."/>
            <person name="Hensen N."/>
            <person name="Bonometti L."/>
            <person name="Westerberg I."/>
            <person name="Brannstrom I.O."/>
            <person name="Guillou S."/>
            <person name="Cros-Aarteil S."/>
            <person name="Calhoun S."/>
            <person name="Haridas S."/>
            <person name="Kuo A."/>
            <person name="Mondo S."/>
            <person name="Pangilinan J."/>
            <person name="Riley R."/>
            <person name="Labutti K."/>
            <person name="Andreopoulos B."/>
            <person name="Lipzen A."/>
            <person name="Chen C."/>
            <person name="Yanf M."/>
            <person name="Daum C."/>
            <person name="Ng V."/>
            <person name="Clum A."/>
            <person name="Ohm R."/>
            <person name="Martin F."/>
            <person name="Silar P."/>
            <person name="Natvig D."/>
            <person name="Lalanne C."/>
            <person name="Gautier V."/>
            <person name="Ament-Velasquez S.L."/>
            <person name="Kruys A."/>
            <person name="Hutchinson M.I."/>
            <person name="Powell A.J."/>
            <person name="Barry K."/>
            <person name="Miller A.N."/>
            <person name="Grigoriev I.V."/>
            <person name="Debuchy R."/>
            <person name="Gladieux P."/>
            <person name="Thoren M.H."/>
            <person name="Johannesson H."/>
        </authorList>
    </citation>
    <scope>NUCLEOTIDE SEQUENCE</scope>
    <source>
        <strain evidence="3">PSN293</strain>
    </source>
</reference>
<keyword evidence="2" id="KW-0812">Transmembrane</keyword>
<feature type="region of interest" description="Disordered" evidence="1">
    <location>
        <begin position="1"/>
        <end position="33"/>
    </location>
</feature>
<protein>
    <submittedName>
        <fullName evidence="3">Uncharacterized protein</fullName>
    </submittedName>
</protein>
<evidence type="ECO:0000256" key="2">
    <source>
        <dbReference type="SAM" id="Phobius"/>
    </source>
</evidence>
<name>A0AAN6Y6I8_9PEZI</name>
<evidence type="ECO:0000313" key="3">
    <source>
        <dbReference type="EMBL" id="KAK4210342.1"/>
    </source>
</evidence>
<comment type="caution">
    <text evidence="3">The sequence shown here is derived from an EMBL/GenBank/DDBJ whole genome shotgun (WGS) entry which is preliminary data.</text>
</comment>
<proteinExistence type="predicted"/>
<evidence type="ECO:0000313" key="4">
    <source>
        <dbReference type="Proteomes" id="UP001301769"/>
    </source>
</evidence>
<organism evidence="3 4">
    <name type="scientific">Rhypophila decipiens</name>
    <dbReference type="NCBI Taxonomy" id="261697"/>
    <lineage>
        <taxon>Eukaryota</taxon>
        <taxon>Fungi</taxon>
        <taxon>Dikarya</taxon>
        <taxon>Ascomycota</taxon>
        <taxon>Pezizomycotina</taxon>
        <taxon>Sordariomycetes</taxon>
        <taxon>Sordariomycetidae</taxon>
        <taxon>Sordariales</taxon>
        <taxon>Naviculisporaceae</taxon>
        <taxon>Rhypophila</taxon>
    </lineage>
</organism>
<feature type="transmembrane region" description="Helical" evidence="2">
    <location>
        <begin position="85"/>
        <end position="106"/>
    </location>
</feature>
<reference evidence="3" key="1">
    <citation type="journal article" date="2023" name="Mol. Phylogenet. Evol.">
        <title>Genome-scale phylogeny and comparative genomics of the fungal order Sordariales.</title>
        <authorList>
            <person name="Hensen N."/>
            <person name="Bonometti L."/>
            <person name="Westerberg I."/>
            <person name="Brannstrom I.O."/>
            <person name="Guillou S."/>
            <person name="Cros-Aarteil S."/>
            <person name="Calhoun S."/>
            <person name="Haridas S."/>
            <person name="Kuo A."/>
            <person name="Mondo S."/>
            <person name="Pangilinan J."/>
            <person name="Riley R."/>
            <person name="LaButti K."/>
            <person name="Andreopoulos B."/>
            <person name="Lipzen A."/>
            <person name="Chen C."/>
            <person name="Yan M."/>
            <person name="Daum C."/>
            <person name="Ng V."/>
            <person name="Clum A."/>
            <person name="Steindorff A."/>
            <person name="Ohm R.A."/>
            <person name="Martin F."/>
            <person name="Silar P."/>
            <person name="Natvig D.O."/>
            <person name="Lalanne C."/>
            <person name="Gautier V."/>
            <person name="Ament-Velasquez S.L."/>
            <person name="Kruys A."/>
            <person name="Hutchinson M.I."/>
            <person name="Powell A.J."/>
            <person name="Barry K."/>
            <person name="Miller A.N."/>
            <person name="Grigoriev I.V."/>
            <person name="Debuchy R."/>
            <person name="Gladieux P."/>
            <person name="Hiltunen Thoren M."/>
            <person name="Johannesson H."/>
        </authorList>
    </citation>
    <scope>NUCLEOTIDE SEQUENCE</scope>
    <source>
        <strain evidence="3">PSN293</strain>
    </source>
</reference>
<accession>A0AAN6Y6I8</accession>
<sequence>MAATATITETESSRTSPQELQTRPRRSSSKSVSKHLNLWRDIDAPPVSLSPTTGSSDTNLLTSILWKYLPTPVQQRLERISPQTYDVLTATFFSALAIVVLSIFFIGPHLGFIAAILGTYAAVFGIFLAALEVMNLLRGKENGIVDTNVHVNAEAEGTPNYLGDSARG</sequence>
<gene>
    <name evidence="3" type="ORF">QBC37DRAFT_428911</name>
</gene>
<keyword evidence="2" id="KW-1133">Transmembrane helix</keyword>
<keyword evidence="4" id="KW-1185">Reference proteome</keyword>